<dbReference type="SUPFAM" id="SSF56801">
    <property type="entry name" value="Acetyl-CoA synthetase-like"/>
    <property type="match status" value="1"/>
</dbReference>
<proteinExistence type="predicted"/>
<dbReference type="Gene3D" id="3.30.300.30">
    <property type="match status" value="1"/>
</dbReference>
<evidence type="ECO:0000256" key="1">
    <source>
        <dbReference type="SAM" id="MobiDB-lite"/>
    </source>
</evidence>
<feature type="region of interest" description="Disordered" evidence="1">
    <location>
        <begin position="204"/>
        <end position="230"/>
    </location>
</feature>
<feature type="compositionally biased region" description="Basic residues" evidence="1">
    <location>
        <begin position="1"/>
        <end position="17"/>
    </location>
</feature>
<evidence type="ECO:0000259" key="2">
    <source>
        <dbReference type="Pfam" id="PF13193"/>
    </source>
</evidence>
<gene>
    <name evidence="3" type="ORF">ACFPZN_03610</name>
</gene>
<dbReference type="Gene3D" id="3.90.226.10">
    <property type="entry name" value="2-enoyl-CoA Hydratase, Chain A, domain 1"/>
    <property type="match status" value="1"/>
</dbReference>
<protein>
    <submittedName>
        <fullName evidence="3">Enoyl-CoA hydratase-related protein</fullName>
    </submittedName>
</protein>
<evidence type="ECO:0000313" key="3">
    <source>
        <dbReference type="EMBL" id="MFC5744699.1"/>
    </source>
</evidence>
<reference evidence="4" key="1">
    <citation type="journal article" date="2019" name="Int. J. Syst. Evol. Microbiol.">
        <title>The Global Catalogue of Microorganisms (GCM) 10K type strain sequencing project: providing services to taxonomists for standard genome sequencing and annotation.</title>
        <authorList>
            <consortium name="The Broad Institute Genomics Platform"/>
            <consortium name="The Broad Institute Genome Sequencing Center for Infectious Disease"/>
            <person name="Wu L."/>
            <person name="Ma J."/>
        </authorList>
    </citation>
    <scope>NUCLEOTIDE SEQUENCE [LARGE SCALE GENOMIC DNA]</scope>
    <source>
        <strain evidence="4">KCTC 42087</strain>
    </source>
</reference>
<dbReference type="Pfam" id="PF13193">
    <property type="entry name" value="AMP-binding_C"/>
    <property type="match status" value="1"/>
</dbReference>
<feature type="region of interest" description="Disordered" evidence="1">
    <location>
        <begin position="1"/>
        <end position="31"/>
    </location>
</feature>
<dbReference type="InterPro" id="IPR001753">
    <property type="entry name" value="Enoyl-CoA_hydra/iso"/>
</dbReference>
<dbReference type="InterPro" id="IPR025110">
    <property type="entry name" value="AMP-bd_C"/>
</dbReference>
<evidence type="ECO:0000313" key="4">
    <source>
        <dbReference type="Proteomes" id="UP001596074"/>
    </source>
</evidence>
<comment type="caution">
    <text evidence="3">The sequence shown here is derived from an EMBL/GenBank/DDBJ whole genome shotgun (WGS) entry which is preliminary data.</text>
</comment>
<dbReference type="Pfam" id="PF00378">
    <property type="entry name" value="ECH_1"/>
    <property type="match status" value="1"/>
</dbReference>
<name>A0ABW0ZS44_9ACTN</name>
<sequence>MRRVHRARRGTGKRSSRRWSSPARGHPPRAGLADELRQFVKERHAAHAYPRSIRFVDGLPKTPSGKVRRRLLCAARTVLTEQEGPLRRLILNRPERRNAMDGELVRTLRKAVRAAIGDPRTRVLASAAGFCAGADPRHLLAIERNGGRPVDFLAEVSACVTELARCPKPVMAALHRHAVAGGIELAPACDIVIASSATGSCPQPHRASGCPAGSVAHPDRHPYRPNGSRTRDGCTRWMCVTRPERPPPN</sequence>
<dbReference type="RefSeq" id="WP_378280092.1">
    <property type="nucleotide sequence ID" value="NZ_JBHSON010000004.1"/>
</dbReference>
<dbReference type="CDD" id="cd06558">
    <property type="entry name" value="crotonase-like"/>
    <property type="match status" value="1"/>
</dbReference>
<dbReference type="PANTHER" id="PTHR11941">
    <property type="entry name" value="ENOYL-COA HYDRATASE-RELATED"/>
    <property type="match status" value="1"/>
</dbReference>
<accession>A0ABW0ZS44</accession>
<organism evidence="3 4">
    <name type="scientific">Actinomadura rugatobispora</name>
    <dbReference type="NCBI Taxonomy" id="1994"/>
    <lineage>
        <taxon>Bacteria</taxon>
        <taxon>Bacillati</taxon>
        <taxon>Actinomycetota</taxon>
        <taxon>Actinomycetes</taxon>
        <taxon>Streptosporangiales</taxon>
        <taxon>Thermomonosporaceae</taxon>
        <taxon>Actinomadura</taxon>
    </lineage>
</organism>
<dbReference type="PANTHER" id="PTHR11941:SF54">
    <property type="entry name" value="ENOYL-COA HYDRATASE, MITOCHONDRIAL"/>
    <property type="match status" value="1"/>
</dbReference>
<dbReference type="InterPro" id="IPR045851">
    <property type="entry name" value="AMP-bd_C_sf"/>
</dbReference>
<dbReference type="SUPFAM" id="SSF52096">
    <property type="entry name" value="ClpP/crotonase"/>
    <property type="match status" value="1"/>
</dbReference>
<feature type="domain" description="AMP-binding enzyme C-terminal" evidence="2">
    <location>
        <begin position="30"/>
        <end position="66"/>
    </location>
</feature>
<dbReference type="Proteomes" id="UP001596074">
    <property type="component" value="Unassembled WGS sequence"/>
</dbReference>
<keyword evidence="4" id="KW-1185">Reference proteome</keyword>
<dbReference type="EMBL" id="JBHSON010000004">
    <property type="protein sequence ID" value="MFC5744699.1"/>
    <property type="molecule type" value="Genomic_DNA"/>
</dbReference>
<dbReference type="InterPro" id="IPR029045">
    <property type="entry name" value="ClpP/crotonase-like_dom_sf"/>
</dbReference>